<protein>
    <recommendedName>
        <fullName evidence="1">AB hydrolase-1 domain-containing protein</fullName>
    </recommendedName>
</protein>
<dbReference type="PANTHER" id="PTHR12277:SF81">
    <property type="entry name" value="PROTEIN ABHD13"/>
    <property type="match status" value="1"/>
</dbReference>
<dbReference type="InterPro" id="IPR000073">
    <property type="entry name" value="AB_hydrolase_1"/>
</dbReference>
<evidence type="ECO:0000313" key="3">
    <source>
        <dbReference type="Proteomes" id="UP000183898"/>
    </source>
</evidence>
<evidence type="ECO:0000313" key="2">
    <source>
        <dbReference type="EMBL" id="SEN27910.1"/>
    </source>
</evidence>
<dbReference type="AlphaFoldDB" id="A0A1H8F8G7"/>
<dbReference type="Pfam" id="PF00561">
    <property type="entry name" value="Abhydrolase_1"/>
    <property type="match status" value="1"/>
</dbReference>
<dbReference type="SUPFAM" id="SSF53474">
    <property type="entry name" value="alpha/beta-Hydrolases"/>
    <property type="match status" value="1"/>
</dbReference>
<name>A0A1H8F8G7_9PROT</name>
<accession>A0A1H8F8G7</accession>
<proteinExistence type="predicted"/>
<dbReference type="Proteomes" id="UP000183898">
    <property type="component" value="Unassembled WGS sequence"/>
</dbReference>
<sequence>MRMLLSLAIMAALIYVVFAAVIFFAQPSLVYYPEIGRGITGTPADSGLAYESVELETADGERLHGWFVPASHAKATILFFHGNAGNISQRIDYLSMFHRLGYNTFIFDYRGYGESSGKPTEQGTYRDAVAAWRYITEKKAIPPADVVLFGESLGGAIASWLAAREIPGVLVLASVFTSVPDMGAQLYPYLPIRRLSRFKYNTLEHLKDVSCPVFVAHSPQDEIVPFKQGQALYEAARNPKRFIELQGGHNEGFIYTREDWAKALGKFIDASLGRH</sequence>
<feature type="domain" description="AB hydrolase-1" evidence="1">
    <location>
        <begin position="76"/>
        <end position="167"/>
    </location>
</feature>
<dbReference type="InterPro" id="IPR029058">
    <property type="entry name" value="AB_hydrolase_fold"/>
</dbReference>
<evidence type="ECO:0000259" key="1">
    <source>
        <dbReference type="Pfam" id="PF00561"/>
    </source>
</evidence>
<dbReference type="Gene3D" id="3.40.50.1820">
    <property type="entry name" value="alpha/beta hydrolase"/>
    <property type="match status" value="1"/>
</dbReference>
<dbReference type="EMBL" id="FOCT01000003">
    <property type="protein sequence ID" value="SEN27910.1"/>
    <property type="molecule type" value="Genomic_DNA"/>
</dbReference>
<reference evidence="2 3" key="1">
    <citation type="submission" date="2016-10" db="EMBL/GenBank/DDBJ databases">
        <authorList>
            <person name="de Groot N.N."/>
        </authorList>
    </citation>
    <scope>NUCLEOTIDE SEQUENCE [LARGE SCALE GENOMIC DNA]</scope>
    <source>
        <strain evidence="2 3">Nl18</strain>
    </source>
</reference>
<organism evidence="2 3">
    <name type="scientific">Nitrosospira multiformis</name>
    <dbReference type="NCBI Taxonomy" id="1231"/>
    <lineage>
        <taxon>Bacteria</taxon>
        <taxon>Pseudomonadati</taxon>
        <taxon>Pseudomonadota</taxon>
        <taxon>Betaproteobacteria</taxon>
        <taxon>Nitrosomonadales</taxon>
        <taxon>Nitrosomonadaceae</taxon>
        <taxon>Nitrosospira</taxon>
    </lineage>
</organism>
<gene>
    <name evidence="2" type="ORF">SAMN05216404_103255</name>
</gene>
<dbReference type="PANTHER" id="PTHR12277">
    <property type="entry name" value="ALPHA/BETA HYDROLASE DOMAIN-CONTAINING PROTEIN"/>
    <property type="match status" value="1"/>
</dbReference>